<feature type="compositionally biased region" description="Low complexity" evidence="2">
    <location>
        <begin position="122"/>
        <end position="136"/>
    </location>
</feature>
<evidence type="ECO:0000313" key="4">
    <source>
        <dbReference type="EMBL" id="KAL2286656.1"/>
    </source>
</evidence>
<dbReference type="PROSITE" id="PS51164">
    <property type="entry name" value="CBM1_2"/>
    <property type="match status" value="1"/>
</dbReference>
<dbReference type="InterPro" id="IPR000254">
    <property type="entry name" value="CBD"/>
</dbReference>
<evidence type="ECO:0000313" key="5">
    <source>
        <dbReference type="Proteomes" id="UP001600888"/>
    </source>
</evidence>
<feature type="compositionally biased region" description="Low complexity" evidence="2">
    <location>
        <begin position="148"/>
        <end position="164"/>
    </location>
</feature>
<sequence length="174" mass="17912">MSALNATYPTSNTTVSTGGVAALYHQCGGINWNGPTECEAGSYCKDQNDFYHQCVAVEGAYTNATATGSNADYIITLLASGPASARPTTLVTITASSSAPATPTGTAEDDDDYCEDEEPVTASFSSRPAPSAAAASEENDYCEEEETVTVSVSARPTATAAAASSEDDYCEAEQ</sequence>
<evidence type="ECO:0000256" key="1">
    <source>
        <dbReference type="ARBA" id="ARBA00022729"/>
    </source>
</evidence>
<feature type="region of interest" description="Disordered" evidence="2">
    <location>
        <begin position="94"/>
        <end position="174"/>
    </location>
</feature>
<protein>
    <recommendedName>
        <fullName evidence="3">CBM1 domain-containing protein</fullName>
    </recommendedName>
</protein>
<feature type="domain" description="CBM1" evidence="3">
    <location>
        <begin position="19"/>
        <end position="55"/>
    </location>
</feature>
<dbReference type="Pfam" id="PF00734">
    <property type="entry name" value="CBM_1"/>
    <property type="match status" value="1"/>
</dbReference>
<reference evidence="4 5" key="1">
    <citation type="submission" date="2024-03" db="EMBL/GenBank/DDBJ databases">
        <title>A high-quality draft genome sequence of Diaporthe vaccinii, a causative agent of upright dieback and viscid rot disease in cranberry plants.</title>
        <authorList>
            <person name="Sarrasin M."/>
            <person name="Lang B.F."/>
            <person name="Burger G."/>
        </authorList>
    </citation>
    <scope>NUCLEOTIDE SEQUENCE [LARGE SCALE GENOMIC DNA]</scope>
    <source>
        <strain evidence="4 5">IS7</strain>
    </source>
</reference>
<feature type="compositionally biased region" description="Acidic residues" evidence="2">
    <location>
        <begin position="137"/>
        <end position="147"/>
    </location>
</feature>
<proteinExistence type="predicted"/>
<evidence type="ECO:0000256" key="2">
    <source>
        <dbReference type="SAM" id="MobiDB-lite"/>
    </source>
</evidence>
<dbReference type="SUPFAM" id="SSF57180">
    <property type="entry name" value="Cellulose-binding domain"/>
    <property type="match status" value="1"/>
</dbReference>
<dbReference type="PROSITE" id="PS00562">
    <property type="entry name" value="CBM1_1"/>
    <property type="match status" value="1"/>
</dbReference>
<dbReference type="SMART" id="SM00236">
    <property type="entry name" value="fCBD"/>
    <property type="match status" value="1"/>
</dbReference>
<accession>A0ABR4EW35</accession>
<gene>
    <name evidence="4" type="ORF">FJTKL_06652</name>
</gene>
<comment type="caution">
    <text evidence="4">The sequence shown here is derived from an EMBL/GenBank/DDBJ whole genome shotgun (WGS) entry which is preliminary data.</text>
</comment>
<evidence type="ECO:0000259" key="3">
    <source>
        <dbReference type="PROSITE" id="PS51164"/>
    </source>
</evidence>
<name>A0ABR4EW35_9PEZI</name>
<keyword evidence="1" id="KW-0732">Signal</keyword>
<feature type="compositionally biased region" description="Acidic residues" evidence="2">
    <location>
        <begin position="107"/>
        <end position="119"/>
    </location>
</feature>
<feature type="compositionally biased region" description="Polar residues" evidence="2">
    <location>
        <begin position="94"/>
        <end position="105"/>
    </location>
</feature>
<dbReference type="EMBL" id="JBAWTH010000023">
    <property type="protein sequence ID" value="KAL2286656.1"/>
    <property type="molecule type" value="Genomic_DNA"/>
</dbReference>
<feature type="compositionally biased region" description="Acidic residues" evidence="2">
    <location>
        <begin position="165"/>
        <end position="174"/>
    </location>
</feature>
<dbReference type="InterPro" id="IPR035971">
    <property type="entry name" value="CBD_sf"/>
</dbReference>
<organism evidence="4 5">
    <name type="scientific">Diaporthe vaccinii</name>
    <dbReference type="NCBI Taxonomy" id="105482"/>
    <lineage>
        <taxon>Eukaryota</taxon>
        <taxon>Fungi</taxon>
        <taxon>Dikarya</taxon>
        <taxon>Ascomycota</taxon>
        <taxon>Pezizomycotina</taxon>
        <taxon>Sordariomycetes</taxon>
        <taxon>Sordariomycetidae</taxon>
        <taxon>Diaporthales</taxon>
        <taxon>Diaporthaceae</taxon>
        <taxon>Diaporthe</taxon>
        <taxon>Diaporthe eres species complex</taxon>
    </lineage>
</organism>
<dbReference type="Proteomes" id="UP001600888">
    <property type="component" value="Unassembled WGS sequence"/>
</dbReference>
<keyword evidence="5" id="KW-1185">Reference proteome</keyword>